<protein>
    <submittedName>
        <fullName evidence="2">Uncharacterized protein</fullName>
    </submittedName>
</protein>
<dbReference type="AlphaFoldDB" id="A0A0A9BKJ5"/>
<sequence length="38" mass="4158">MSSRRRFVGYSSPRRTVAGHGDDALNSAAPTLRGTRRP</sequence>
<accession>A0A0A9BKJ5</accession>
<name>A0A0A9BKJ5_ARUDO</name>
<proteinExistence type="predicted"/>
<reference evidence="2" key="1">
    <citation type="submission" date="2014-09" db="EMBL/GenBank/DDBJ databases">
        <authorList>
            <person name="Magalhaes I.L.F."/>
            <person name="Oliveira U."/>
            <person name="Santos F.R."/>
            <person name="Vidigal T.H.D.A."/>
            <person name="Brescovit A.D."/>
            <person name="Santos A.J."/>
        </authorList>
    </citation>
    <scope>NUCLEOTIDE SEQUENCE</scope>
    <source>
        <tissue evidence="2">Shoot tissue taken approximately 20 cm above the soil surface</tissue>
    </source>
</reference>
<dbReference type="EMBL" id="GBRH01235247">
    <property type="protein sequence ID" value="JAD62648.1"/>
    <property type="molecule type" value="Transcribed_RNA"/>
</dbReference>
<reference evidence="2" key="2">
    <citation type="journal article" date="2015" name="Data Brief">
        <title>Shoot transcriptome of the giant reed, Arundo donax.</title>
        <authorList>
            <person name="Barrero R.A."/>
            <person name="Guerrero F.D."/>
            <person name="Moolhuijzen P."/>
            <person name="Goolsby J.A."/>
            <person name="Tidwell J."/>
            <person name="Bellgard S.E."/>
            <person name="Bellgard M.I."/>
        </authorList>
    </citation>
    <scope>NUCLEOTIDE SEQUENCE</scope>
    <source>
        <tissue evidence="2">Shoot tissue taken approximately 20 cm above the soil surface</tissue>
    </source>
</reference>
<organism evidence="2">
    <name type="scientific">Arundo donax</name>
    <name type="common">Giant reed</name>
    <name type="synonym">Donax arundinaceus</name>
    <dbReference type="NCBI Taxonomy" id="35708"/>
    <lineage>
        <taxon>Eukaryota</taxon>
        <taxon>Viridiplantae</taxon>
        <taxon>Streptophyta</taxon>
        <taxon>Embryophyta</taxon>
        <taxon>Tracheophyta</taxon>
        <taxon>Spermatophyta</taxon>
        <taxon>Magnoliopsida</taxon>
        <taxon>Liliopsida</taxon>
        <taxon>Poales</taxon>
        <taxon>Poaceae</taxon>
        <taxon>PACMAD clade</taxon>
        <taxon>Arundinoideae</taxon>
        <taxon>Arundineae</taxon>
        <taxon>Arundo</taxon>
    </lineage>
</organism>
<evidence type="ECO:0000256" key="1">
    <source>
        <dbReference type="SAM" id="MobiDB-lite"/>
    </source>
</evidence>
<feature type="region of interest" description="Disordered" evidence="1">
    <location>
        <begin position="1"/>
        <end position="38"/>
    </location>
</feature>
<evidence type="ECO:0000313" key="2">
    <source>
        <dbReference type="EMBL" id="JAD62648.1"/>
    </source>
</evidence>